<reference evidence="2" key="1">
    <citation type="submission" date="2023-06" db="EMBL/GenBank/DDBJ databases">
        <title>Genome-scale phylogeny and comparative genomics of the fungal order Sordariales.</title>
        <authorList>
            <consortium name="Lawrence Berkeley National Laboratory"/>
            <person name="Hensen N."/>
            <person name="Bonometti L."/>
            <person name="Westerberg I."/>
            <person name="Brannstrom I.O."/>
            <person name="Guillou S."/>
            <person name="Cros-Aarteil S."/>
            <person name="Calhoun S."/>
            <person name="Haridas S."/>
            <person name="Kuo A."/>
            <person name="Mondo S."/>
            <person name="Pangilinan J."/>
            <person name="Riley R."/>
            <person name="LaButti K."/>
            <person name="Andreopoulos B."/>
            <person name="Lipzen A."/>
            <person name="Chen C."/>
            <person name="Yanf M."/>
            <person name="Daum C."/>
            <person name="Ng V."/>
            <person name="Clum A."/>
            <person name="Steindorff A."/>
            <person name="Ohm R."/>
            <person name="Martin F."/>
            <person name="Silar P."/>
            <person name="Natvig D."/>
            <person name="Lalanne C."/>
            <person name="Gautier V."/>
            <person name="Ament-velasquez S.L."/>
            <person name="Kruys A."/>
            <person name="Hutchinson M.I."/>
            <person name="Powell A.J."/>
            <person name="Barry K."/>
            <person name="Miller A.N."/>
            <person name="Grigoriev I.V."/>
            <person name="Debuchy R."/>
            <person name="Gladieux P."/>
            <person name="Thoren M.H."/>
            <person name="Johannesson H."/>
        </authorList>
    </citation>
    <scope>NUCLEOTIDE SEQUENCE</scope>
    <source>
        <strain evidence="2">SMH3187-1</strain>
    </source>
</reference>
<sequence>MMLGITLRGALLFAVTAVGARLPFGHNAHEAVARDQYVDVQVTTAYLSTVTVFAGTGDAMSPAATVTVSDTTDAGALATATGLLLTNGPVNATLSSTVPAATPVPSSAPGGTIEILTLSTITDAPEPTVNAGPSIDAGQETTLTTGPLETATSVENVAAAPTFGMGSMFAGLVLALAV</sequence>
<dbReference type="Proteomes" id="UP001172155">
    <property type="component" value="Unassembled WGS sequence"/>
</dbReference>
<gene>
    <name evidence="2" type="ORF">B0T18DRAFT_255616</name>
</gene>
<dbReference type="EMBL" id="JAUKUD010000007">
    <property type="protein sequence ID" value="KAK0738937.1"/>
    <property type="molecule type" value="Genomic_DNA"/>
</dbReference>
<name>A0AA40EHH1_9PEZI</name>
<organism evidence="2 3">
    <name type="scientific">Schizothecium vesticola</name>
    <dbReference type="NCBI Taxonomy" id="314040"/>
    <lineage>
        <taxon>Eukaryota</taxon>
        <taxon>Fungi</taxon>
        <taxon>Dikarya</taxon>
        <taxon>Ascomycota</taxon>
        <taxon>Pezizomycotina</taxon>
        <taxon>Sordariomycetes</taxon>
        <taxon>Sordariomycetidae</taxon>
        <taxon>Sordariales</taxon>
        <taxon>Schizotheciaceae</taxon>
        <taxon>Schizothecium</taxon>
    </lineage>
</organism>
<evidence type="ECO:0000313" key="3">
    <source>
        <dbReference type="Proteomes" id="UP001172155"/>
    </source>
</evidence>
<keyword evidence="1" id="KW-0732">Signal</keyword>
<protein>
    <submittedName>
        <fullName evidence="2">Uncharacterized protein</fullName>
    </submittedName>
</protein>
<feature type="signal peptide" evidence="1">
    <location>
        <begin position="1"/>
        <end position="20"/>
    </location>
</feature>
<keyword evidence="3" id="KW-1185">Reference proteome</keyword>
<evidence type="ECO:0000256" key="1">
    <source>
        <dbReference type="SAM" id="SignalP"/>
    </source>
</evidence>
<accession>A0AA40EHH1</accession>
<feature type="chain" id="PRO_5041326324" evidence="1">
    <location>
        <begin position="21"/>
        <end position="178"/>
    </location>
</feature>
<dbReference type="AlphaFoldDB" id="A0AA40EHH1"/>
<proteinExistence type="predicted"/>
<evidence type="ECO:0000313" key="2">
    <source>
        <dbReference type="EMBL" id="KAK0738937.1"/>
    </source>
</evidence>
<comment type="caution">
    <text evidence="2">The sequence shown here is derived from an EMBL/GenBank/DDBJ whole genome shotgun (WGS) entry which is preliminary data.</text>
</comment>